<reference evidence="1" key="1">
    <citation type="submission" date="2023-10" db="EMBL/GenBank/DDBJ databases">
        <title>Genome assembly of Pristionchus species.</title>
        <authorList>
            <person name="Yoshida K."/>
            <person name="Sommer R.J."/>
        </authorList>
    </citation>
    <scope>NUCLEOTIDE SEQUENCE</scope>
    <source>
        <strain evidence="1">RS0144</strain>
    </source>
</reference>
<comment type="caution">
    <text evidence="1">The sequence shown here is derived from an EMBL/GenBank/DDBJ whole genome shotgun (WGS) entry which is preliminary data.</text>
</comment>
<name>A0AAV5TPB5_9BILA</name>
<dbReference type="EMBL" id="BTSX01000004">
    <property type="protein sequence ID" value="GMS96083.1"/>
    <property type="molecule type" value="Genomic_DNA"/>
</dbReference>
<proteinExistence type="predicted"/>
<evidence type="ECO:0008006" key="3">
    <source>
        <dbReference type="Google" id="ProtNLM"/>
    </source>
</evidence>
<protein>
    <recommendedName>
        <fullName evidence="3">G protein-coupled receptor</fullName>
    </recommendedName>
</protein>
<evidence type="ECO:0000313" key="1">
    <source>
        <dbReference type="EMBL" id="GMS96083.1"/>
    </source>
</evidence>
<organism evidence="1 2">
    <name type="scientific">Pristionchus entomophagus</name>
    <dbReference type="NCBI Taxonomy" id="358040"/>
    <lineage>
        <taxon>Eukaryota</taxon>
        <taxon>Metazoa</taxon>
        <taxon>Ecdysozoa</taxon>
        <taxon>Nematoda</taxon>
        <taxon>Chromadorea</taxon>
        <taxon>Rhabditida</taxon>
        <taxon>Rhabditina</taxon>
        <taxon>Diplogasteromorpha</taxon>
        <taxon>Diplogasteroidea</taxon>
        <taxon>Neodiplogasteridae</taxon>
        <taxon>Pristionchus</taxon>
    </lineage>
</organism>
<keyword evidence="2" id="KW-1185">Reference proteome</keyword>
<sequence length="103" mass="11550">MHHLVLSLATLNRVSNSQSISLDQKFLYSLQFCHVELLCICRALPHSLTLNSLLQHGYTWSFVLIRIDSWSAWLRGGSIDGESTVLQSILASSFLAIAPFFLT</sequence>
<gene>
    <name evidence="1" type="ORF">PENTCL1PPCAC_18258</name>
</gene>
<dbReference type="AlphaFoldDB" id="A0AAV5TPB5"/>
<accession>A0AAV5TPB5</accession>
<dbReference type="Proteomes" id="UP001432027">
    <property type="component" value="Unassembled WGS sequence"/>
</dbReference>
<evidence type="ECO:0000313" key="2">
    <source>
        <dbReference type="Proteomes" id="UP001432027"/>
    </source>
</evidence>